<feature type="compositionally biased region" description="Polar residues" evidence="1">
    <location>
        <begin position="1092"/>
        <end position="1115"/>
    </location>
</feature>
<feature type="compositionally biased region" description="Polar residues" evidence="1">
    <location>
        <begin position="412"/>
        <end position="425"/>
    </location>
</feature>
<feature type="compositionally biased region" description="Polar residues" evidence="1">
    <location>
        <begin position="1063"/>
        <end position="1080"/>
    </location>
</feature>
<accession>A0A183A6K5</accession>
<feature type="compositionally biased region" description="Basic and acidic residues" evidence="1">
    <location>
        <begin position="272"/>
        <end position="289"/>
    </location>
</feature>
<name>A0A183A6K5_9TREM</name>
<evidence type="ECO:0000313" key="3">
    <source>
        <dbReference type="Proteomes" id="UP000272942"/>
    </source>
</evidence>
<dbReference type="EMBL" id="UZAN01039716">
    <property type="protein sequence ID" value="VDP66891.1"/>
    <property type="molecule type" value="Genomic_DNA"/>
</dbReference>
<feature type="compositionally biased region" description="Polar residues" evidence="1">
    <location>
        <begin position="929"/>
        <end position="940"/>
    </location>
</feature>
<dbReference type="WBParaSite" id="ECPE_0000259201-mRNA-1">
    <property type="protein sequence ID" value="ECPE_0000259201-mRNA-1"/>
    <property type="gene ID" value="ECPE_0000259201"/>
</dbReference>
<feature type="region of interest" description="Disordered" evidence="1">
    <location>
        <begin position="602"/>
        <end position="622"/>
    </location>
</feature>
<evidence type="ECO:0000313" key="4">
    <source>
        <dbReference type="WBParaSite" id="ECPE_0000259201-mRNA-1"/>
    </source>
</evidence>
<dbReference type="Proteomes" id="UP000272942">
    <property type="component" value="Unassembled WGS sequence"/>
</dbReference>
<feature type="region of interest" description="Disordered" evidence="1">
    <location>
        <begin position="962"/>
        <end position="993"/>
    </location>
</feature>
<feature type="compositionally biased region" description="Polar residues" evidence="1">
    <location>
        <begin position="979"/>
        <end position="991"/>
    </location>
</feature>
<evidence type="ECO:0000256" key="1">
    <source>
        <dbReference type="SAM" id="MobiDB-lite"/>
    </source>
</evidence>
<dbReference type="OrthoDB" id="6267082at2759"/>
<feature type="region of interest" description="Disordered" evidence="1">
    <location>
        <begin position="1430"/>
        <end position="1450"/>
    </location>
</feature>
<organism evidence="4">
    <name type="scientific">Echinostoma caproni</name>
    <dbReference type="NCBI Taxonomy" id="27848"/>
    <lineage>
        <taxon>Eukaryota</taxon>
        <taxon>Metazoa</taxon>
        <taxon>Spiralia</taxon>
        <taxon>Lophotrochozoa</taxon>
        <taxon>Platyhelminthes</taxon>
        <taxon>Trematoda</taxon>
        <taxon>Digenea</taxon>
        <taxon>Plagiorchiida</taxon>
        <taxon>Echinostomata</taxon>
        <taxon>Echinostomatoidea</taxon>
        <taxon>Echinostomatidae</taxon>
        <taxon>Echinostoma</taxon>
    </lineage>
</organism>
<feature type="region of interest" description="Disordered" evidence="1">
    <location>
        <begin position="929"/>
        <end position="948"/>
    </location>
</feature>
<feature type="region of interest" description="Disordered" evidence="1">
    <location>
        <begin position="456"/>
        <end position="478"/>
    </location>
</feature>
<feature type="region of interest" description="Disordered" evidence="1">
    <location>
        <begin position="225"/>
        <end position="289"/>
    </location>
</feature>
<reference evidence="2 3" key="2">
    <citation type="submission" date="2018-11" db="EMBL/GenBank/DDBJ databases">
        <authorList>
            <consortium name="Pathogen Informatics"/>
        </authorList>
    </citation>
    <scope>NUCLEOTIDE SEQUENCE [LARGE SCALE GENOMIC DNA]</scope>
    <source>
        <strain evidence="2 3">Egypt</strain>
    </source>
</reference>
<feature type="region of interest" description="Disordered" evidence="1">
    <location>
        <begin position="1653"/>
        <end position="1684"/>
    </location>
</feature>
<feature type="compositionally biased region" description="Polar residues" evidence="1">
    <location>
        <begin position="1666"/>
        <end position="1684"/>
    </location>
</feature>
<reference evidence="4" key="1">
    <citation type="submission" date="2016-06" db="UniProtKB">
        <authorList>
            <consortium name="WormBaseParasite"/>
        </authorList>
    </citation>
    <scope>IDENTIFICATION</scope>
</reference>
<proteinExistence type="predicted"/>
<feature type="compositionally biased region" description="Polar residues" evidence="1">
    <location>
        <begin position="962"/>
        <end position="972"/>
    </location>
</feature>
<gene>
    <name evidence="2" type="ORF">ECPE_LOCUS2590</name>
</gene>
<feature type="region of interest" description="Disordered" evidence="1">
    <location>
        <begin position="412"/>
        <end position="440"/>
    </location>
</feature>
<feature type="region of interest" description="Disordered" evidence="1">
    <location>
        <begin position="1060"/>
        <end position="1080"/>
    </location>
</feature>
<feature type="compositionally biased region" description="Basic and acidic residues" evidence="1">
    <location>
        <begin position="602"/>
        <end position="613"/>
    </location>
</feature>
<sequence>MTVEYSLEVYWSRSMDNSRIQSRSHTPMSGDPNWVSITDLRGRPLAVKITEQSPKSNLLPMSLQNLSQSDRDIWTNGSRPRSANSLHFTFSQSASHVGGARTRVRTASNGLPDSWNTFDSALGRSSSVPPAPGGLILPEYSHGSIDHSAPSSALFSPFIRRSVDYKHPTYYYHPDSETQSVIEEQEEEQGVNLDNPLDEIHKETHHLESEENQKHMCLPKPTFAIRSQKRNNEKSEANPVPSSSNAAKADPDATENRTSIGRFRISQRRAKSSSDVHSEPNHEEVESKHVLKRLKQRAQTFLRPHKRNERFGSLSKQALGGTLKALAGFSTGLLTVDPALEVKNNDVFGARSCPNIHDGRGARSHPQDSSSLLSVSDDFPGSVGAIHSFYCSPGTYRRQLMHVLVDDFSSNISRENTDPGITTKHSGQREPPSSACIQTDLSGNCQTNGVSFSNLSSVRRDSGHGSMSPLPTDVSAGTGSRTWFSSTEQNSPYSTQIETNAKPHIPSTNTELWKTLEQPPTQTKQFAAIAPMVASCLTAERPLSESGDTMKKTEPQLCVPLETSLITGIQVAPDQIESTPIREHVDTFGKVEVIPIHNVTSEVRDSSETDKRSPTSTFSEVDQPVDQAANPELMRHTINTSINSTQVLQSPNTTPHFTSNFEFQLTSTGKTDEFHSHETCESEYQDDDTILRSQKSHLDQTEPYSMNQLDSNAKPSNLTGISGLNVSGASQLLETDLDADVYPDLVGGSISPAAFGLSTSEVVVNPRPGSPPATDTSEGVREVVCSQPFDVSHDWSEADASLAGVPEIPSIVESIEQRRTGSVEPISDMISDVSSDYLDNKTETRPGVSSVENSDHDSNVHIVDIRPASQSQTVPEINEYDSGLDAELTETLHAVPDLSEAVALPQGTYPTALKQHSVLSSNAPQSELVSNATECSQQLDNHTETRVDSELSAPICEISVQPSLNEQEGGRTQTHDETSATYGKLSSSEQVTVDEPGARIPSKSIGALTMAAAIDNPETEQRPLSNELNACHEKMQQFTEQPICAVDSVVPSESAVCVDNETRLQPSSSNEEASTETGSSWTRWISQKLFGSSDGSRNVSETEGNSLNEETTSSKQDTKILPEEIVPEEVVESVKTEDLPFLPPKTEEEAHCAGTSPIQSPHMHQEDRDYPVESIISRNNVDSIQLLRSAPEGQSLLYKTIQLVDDKQQRLVHLDSRAEPEDNDVLFAHESTSAYENKRPSEASAAQVDFQGNEKHGADEVSLNPSEIVANISHSLQNDIAHSSVYEINNVAQLDANKIESHKYIQQNHIEPNMESNSHQITPNVGGADNVISLAENPCQQSVQIHTEDAAVVDSEEAELSPIQATLSAVQETLPKLERNAYRTAFLPQNSTSISDQGNQDDMLVLHEFSRQIVSGVMDIVADRLEKDVDEKRNSKQTDQTVKPVPAFDEQSSSAISAPLSVSTVPLEVSLISITSTSRPIAPADPSQGFDETLCMNQTVKKQDDRLHVYQGQNDPNVEAKIRTVDSPIVQVINEIQNAKSTPLGSEVNGASMFYPVEMNDEVGEQTPFVDQVQKYVEHTAHYPIEKVNETEGNIEDVPSSIPIEAHSDVLKVPAENDPSNIRSEGMPIDLNNRLQVGKVLDRSMNEEHINEASTTVGESGVAGLQPTSSANLEGTQGMSNDQLRPYGSSANVVQRPSQWSFVMVSSMFHFVTIYIPRHLYWFYTATFESRERLYEAMSERGIRLAIAWERIEAGLRNPYCVAVVFIGITSVAPHLSHWPDFLSRAFHLCDFYLFTPPFWVDRPILYHLGQLAHSFHQSLRWHGRTAITSFRQYPWALVNPTNQ</sequence>
<keyword evidence="3" id="KW-1185">Reference proteome</keyword>
<feature type="region of interest" description="Disordered" evidence="1">
    <location>
        <begin position="837"/>
        <end position="858"/>
    </location>
</feature>
<evidence type="ECO:0000313" key="2">
    <source>
        <dbReference type="EMBL" id="VDP66891.1"/>
    </source>
</evidence>
<feature type="region of interest" description="Disordered" evidence="1">
    <location>
        <begin position="1092"/>
        <end position="1124"/>
    </location>
</feature>
<protein>
    <submittedName>
        <fullName evidence="4">Ras-GAP domain-containing protein</fullName>
    </submittedName>
</protein>